<reference evidence="1 2" key="1">
    <citation type="submission" date="2018-08" db="EMBL/GenBank/DDBJ databases">
        <title>Genome Sequence of Clavibacter michiganensis Subspecies type strains, and the Atypical Peach-Colored Strains Isolated from Tomato.</title>
        <authorList>
            <person name="Osdaghi E."/>
            <person name="Portier P."/>
            <person name="Briand M."/>
            <person name="Jacques M.-A."/>
        </authorList>
    </citation>
    <scope>NUCLEOTIDE SEQUENCE [LARGE SCALE GENOMIC DNA]</scope>
    <source>
        <strain evidence="1 2">CFBP 7577</strain>
    </source>
</reference>
<comment type="caution">
    <text evidence="1">The sequence shown here is derived from an EMBL/GenBank/DDBJ whole genome shotgun (WGS) entry which is preliminary data.</text>
</comment>
<organism evidence="1 2">
    <name type="scientific">Clavibacter nebraskensis</name>
    <dbReference type="NCBI Taxonomy" id="31963"/>
    <lineage>
        <taxon>Bacteria</taxon>
        <taxon>Bacillati</taxon>
        <taxon>Actinomycetota</taxon>
        <taxon>Actinomycetes</taxon>
        <taxon>Micrococcales</taxon>
        <taxon>Microbacteriaceae</taxon>
        <taxon>Clavibacter</taxon>
    </lineage>
</organism>
<dbReference type="AlphaFoldDB" id="A0A399Q6A5"/>
<accession>A0A399Q6A5</accession>
<protein>
    <submittedName>
        <fullName evidence="1">Uncharacterized protein</fullName>
    </submittedName>
</protein>
<proteinExistence type="predicted"/>
<sequence>MDVSTALGELEAAGLSLVPESAIAFRSADGRRVLRGTTRRVPTPSDIRDDLEQLHPDERVLYVVDRLTPSLQAAAMRDPRLIFLDLSTGAAWMDAREPHADRPDRRPAPKRGRRPFGQLAVARALLLGGCFRRQQDLAELLGLTQSAVSQSLTRLDDGVIRTARGFEAGDRALLLRLADEEYPGAGGITTHWWHDGDLETQARMVQGQDGVVLSGDLAARRISAWRKPERVTAYAPTGLDAARVGFALADAADHTLSITVPADRTLFATARAFGVEPGFADPVITAHDVERTGSTGDQQEAAERIRALILRGAWHPGGAGWHGDA</sequence>
<evidence type="ECO:0000313" key="2">
    <source>
        <dbReference type="Proteomes" id="UP000265361"/>
    </source>
</evidence>
<evidence type="ECO:0000313" key="1">
    <source>
        <dbReference type="EMBL" id="RIJ14190.1"/>
    </source>
</evidence>
<gene>
    <name evidence="1" type="ORF">DZF97_06050</name>
</gene>
<dbReference type="Proteomes" id="UP000265361">
    <property type="component" value="Unassembled WGS sequence"/>
</dbReference>
<name>A0A399Q6A5_9MICO</name>
<dbReference type="EMBL" id="QWED01000132">
    <property type="protein sequence ID" value="RIJ14190.1"/>
    <property type="molecule type" value="Genomic_DNA"/>
</dbReference>